<feature type="transmembrane region" description="Helical" evidence="1">
    <location>
        <begin position="57"/>
        <end position="74"/>
    </location>
</feature>
<keyword evidence="1" id="KW-0472">Membrane</keyword>
<gene>
    <name evidence="2" type="ORF">EJG51_005580</name>
</gene>
<accession>A0A6M4A2K0</accession>
<keyword evidence="3" id="KW-1185">Reference proteome</keyword>
<organism evidence="2 3">
    <name type="scientific">Undibacterium piscinae</name>
    <dbReference type="NCBI Taxonomy" id="2495591"/>
    <lineage>
        <taxon>Bacteria</taxon>
        <taxon>Pseudomonadati</taxon>
        <taxon>Pseudomonadota</taxon>
        <taxon>Betaproteobacteria</taxon>
        <taxon>Burkholderiales</taxon>
        <taxon>Oxalobacteraceae</taxon>
        <taxon>Undibacterium</taxon>
    </lineage>
</organism>
<feature type="transmembrane region" description="Helical" evidence="1">
    <location>
        <begin position="105"/>
        <end position="130"/>
    </location>
</feature>
<dbReference type="Proteomes" id="UP000274350">
    <property type="component" value="Chromosome"/>
</dbReference>
<feature type="transmembrane region" description="Helical" evidence="1">
    <location>
        <begin position="20"/>
        <end position="45"/>
    </location>
</feature>
<sequence>MLLLLRMLPDYLSSPQSHYGIGFVLFAVVAVSATLVLVLGVPAFLALRKLRRDSWRSLGIVGFVLGALSAATSWPSRLDGYSAGQNWHGKYIETYVDGVPTAYAWFTYAEGVALFALHGVVGALVFYGVWRWRQYPKQSLQRRSSDGG</sequence>
<proteinExistence type="predicted"/>
<keyword evidence="1" id="KW-1133">Transmembrane helix</keyword>
<evidence type="ECO:0000313" key="2">
    <source>
        <dbReference type="EMBL" id="QJQ05404.1"/>
    </source>
</evidence>
<evidence type="ECO:0000256" key="1">
    <source>
        <dbReference type="SAM" id="Phobius"/>
    </source>
</evidence>
<evidence type="ECO:0000313" key="3">
    <source>
        <dbReference type="Proteomes" id="UP000274350"/>
    </source>
</evidence>
<dbReference type="EMBL" id="CP051152">
    <property type="protein sequence ID" value="QJQ05404.1"/>
    <property type="molecule type" value="Genomic_DNA"/>
</dbReference>
<keyword evidence="1" id="KW-0812">Transmembrane</keyword>
<name>A0A6M4A2K0_9BURK</name>
<dbReference type="KEGG" id="upi:EJG51_005580"/>
<dbReference type="AlphaFoldDB" id="A0A6M4A2K0"/>
<protein>
    <submittedName>
        <fullName evidence="2">Uncharacterized protein</fullName>
    </submittedName>
</protein>
<reference evidence="2 3" key="1">
    <citation type="journal article" date="2019" name="Int. J. Syst. Evol. Microbiol.">
        <title>Undibacterium piscinae sp. nov., isolated from Korean shiner intestine.</title>
        <authorList>
            <person name="Lee S.Y."/>
            <person name="Kang W."/>
            <person name="Kim P.S."/>
            <person name="Kim H.S."/>
            <person name="Sung H."/>
            <person name="Shin N.R."/>
            <person name="Whon T.W."/>
            <person name="Yun J.H."/>
            <person name="Lee J.Y."/>
            <person name="Lee J.Y."/>
            <person name="Jung M.J."/>
            <person name="Jeong Y.S."/>
            <person name="Tak E.J."/>
            <person name="Han J.E."/>
            <person name="Hyun D.W."/>
            <person name="Kang M.S."/>
            <person name="Lee K.E."/>
            <person name="Lee B.H."/>
            <person name="Bae J.W."/>
        </authorList>
    </citation>
    <scope>NUCLEOTIDE SEQUENCE [LARGE SCALE GENOMIC DNA]</scope>
    <source>
        <strain evidence="2 3">S11R28</strain>
    </source>
</reference>